<evidence type="ECO:0000259" key="2">
    <source>
        <dbReference type="SMART" id="SM00245"/>
    </source>
</evidence>
<dbReference type="InterPro" id="IPR036034">
    <property type="entry name" value="PDZ_sf"/>
</dbReference>
<dbReference type="SUPFAM" id="SSF52096">
    <property type="entry name" value="ClpP/crotonase"/>
    <property type="match status" value="1"/>
</dbReference>
<dbReference type="InterPro" id="IPR041489">
    <property type="entry name" value="PDZ_6"/>
</dbReference>
<dbReference type="EMBL" id="UOEU01001042">
    <property type="protein sequence ID" value="VAW43186.1"/>
    <property type="molecule type" value="Genomic_DNA"/>
</dbReference>
<organism evidence="3">
    <name type="scientific">hydrothermal vent metagenome</name>
    <dbReference type="NCBI Taxonomy" id="652676"/>
    <lineage>
        <taxon>unclassified sequences</taxon>
        <taxon>metagenomes</taxon>
        <taxon>ecological metagenomes</taxon>
    </lineage>
</organism>
<dbReference type="Pfam" id="PF17820">
    <property type="entry name" value="PDZ_6"/>
    <property type="match status" value="1"/>
</dbReference>
<dbReference type="Pfam" id="PF14684">
    <property type="entry name" value="Tricorn_C1"/>
    <property type="match status" value="1"/>
</dbReference>
<dbReference type="InterPro" id="IPR001478">
    <property type="entry name" value="PDZ"/>
</dbReference>
<name>A0A3B0WF87_9ZZZZ</name>
<dbReference type="GO" id="GO:0004175">
    <property type="term" value="F:endopeptidase activity"/>
    <property type="evidence" value="ECO:0007669"/>
    <property type="project" value="TreeGrafter"/>
</dbReference>
<dbReference type="Gene3D" id="2.60.120.260">
    <property type="entry name" value="Galactose-binding domain-like"/>
    <property type="match status" value="2"/>
</dbReference>
<dbReference type="Gene3D" id="3.30.750.44">
    <property type="match status" value="1"/>
</dbReference>
<dbReference type="Gene3D" id="2.30.42.10">
    <property type="match status" value="1"/>
</dbReference>
<sequence>MSKQEIYIIFIFVAIISVTSCGRDNNDTTAQTTEIPITDKDDDGWPDAWDLFGNDTNDYYVGVDTTVGHNDNLSATIQAVSDESSGFASISRQYIAINQFLGQRVRLSGYIRTENVTELAGLWFRIDGQGRGNTLAFDNMSYRPIIGSNEWQQYDIILDVPETGVTAIYYGFLLTGQGQAWVDDIQFEVVDEQMPTTDIYRFTSALANSDFESPVADADNVVSWQIRGSQPSDYNIDLDANTAYAGSSSGTIASATAEANAFGILLQNIDSEPYQGKRIRLSAYLKTENVSGEATLFMHMQGQRQPISDDMSDRPLTGTNEWQAYEIILDTDKNTRNIFVGVKLLGQGQLWVDDIKLEVIDESSASTGQSPEDALPMAVFEQLVKIIDEQYVYENYNGADWEAITANYQVQVEAGLEGEAFWEAMDNMVGALNDEHSYFLSPDAVVEQDLLFSEQESYVGVGMFVRAVPEHDYSVVLFTFPNGPAHQTGIAAHDRLLAVDNEPICCDEAGHHFVDAIRGLEGTEVRLTIQTPGEAARDISVPRAPISGSAPIIVERLPENIGYLAVPTLQDPEIGEGVTTAWQTLNDDGALSGLVLDLRVNLGGDRRELYTILSLFTNGRLGLFQEPDRQTQLFIEGQDILGSQTIPLVILVSEFTESNAEVLAGVLQEAERALVIGQTTRGNVEFIQAFDFADGSRAFIAIGKFIPSSGSNWEETGIEPDVMIDQGWHEFYQLEDDLALQAAIKWLRER</sequence>
<evidence type="ECO:0008006" key="4">
    <source>
        <dbReference type="Google" id="ProtNLM"/>
    </source>
</evidence>
<evidence type="ECO:0000259" key="1">
    <source>
        <dbReference type="SMART" id="SM00228"/>
    </source>
</evidence>
<dbReference type="Pfam" id="PF03572">
    <property type="entry name" value="Peptidase_S41"/>
    <property type="match status" value="1"/>
</dbReference>
<dbReference type="AlphaFoldDB" id="A0A3B0WF87"/>
<dbReference type="PANTHER" id="PTHR32060">
    <property type="entry name" value="TAIL-SPECIFIC PROTEASE"/>
    <property type="match status" value="1"/>
</dbReference>
<gene>
    <name evidence="3" type="ORF">MNBD_CHLOROFLEXI01-1975</name>
</gene>
<dbReference type="GO" id="GO:0008236">
    <property type="term" value="F:serine-type peptidase activity"/>
    <property type="evidence" value="ECO:0007669"/>
    <property type="project" value="InterPro"/>
</dbReference>
<evidence type="ECO:0000313" key="3">
    <source>
        <dbReference type="EMBL" id="VAW43186.1"/>
    </source>
</evidence>
<dbReference type="GO" id="GO:0030288">
    <property type="term" value="C:outer membrane-bounded periplasmic space"/>
    <property type="evidence" value="ECO:0007669"/>
    <property type="project" value="TreeGrafter"/>
</dbReference>
<reference evidence="3" key="1">
    <citation type="submission" date="2018-06" db="EMBL/GenBank/DDBJ databases">
        <authorList>
            <person name="Zhirakovskaya E."/>
        </authorList>
    </citation>
    <scope>NUCLEOTIDE SEQUENCE</scope>
</reference>
<proteinExistence type="predicted"/>
<protein>
    <recommendedName>
        <fullName evidence="4">PDZ domain-containing protein</fullName>
    </recommendedName>
</protein>
<dbReference type="Gene3D" id="3.90.226.10">
    <property type="entry name" value="2-enoyl-CoA Hydratase, Chain A, domain 1"/>
    <property type="match status" value="1"/>
</dbReference>
<dbReference type="InterPro" id="IPR028204">
    <property type="entry name" value="Tricorn_C1"/>
</dbReference>
<dbReference type="PANTHER" id="PTHR32060:SF30">
    <property type="entry name" value="CARBOXY-TERMINAL PROCESSING PROTEASE CTPA"/>
    <property type="match status" value="1"/>
</dbReference>
<dbReference type="InterPro" id="IPR029045">
    <property type="entry name" value="ClpP/crotonase-like_dom_sf"/>
</dbReference>
<dbReference type="CDD" id="cd06567">
    <property type="entry name" value="Peptidase_S41"/>
    <property type="match status" value="1"/>
</dbReference>
<dbReference type="InterPro" id="IPR005151">
    <property type="entry name" value="Tail-specific_protease"/>
</dbReference>
<dbReference type="SUPFAM" id="SSF50156">
    <property type="entry name" value="PDZ domain-like"/>
    <property type="match status" value="1"/>
</dbReference>
<accession>A0A3B0WF87</accession>
<dbReference type="GO" id="GO:0006508">
    <property type="term" value="P:proteolysis"/>
    <property type="evidence" value="ECO:0007669"/>
    <property type="project" value="InterPro"/>
</dbReference>
<feature type="domain" description="PDZ" evidence="1">
    <location>
        <begin position="459"/>
        <end position="533"/>
    </location>
</feature>
<dbReference type="PROSITE" id="PS51257">
    <property type="entry name" value="PROKAR_LIPOPROTEIN"/>
    <property type="match status" value="1"/>
</dbReference>
<dbReference type="SMART" id="SM00228">
    <property type="entry name" value="PDZ"/>
    <property type="match status" value="1"/>
</dbReference>
<feature type="domain" description="Tail specific protease" evidence="2">
    <location>
        <begin position="534"/>
        <end position="725"/>
    </location>
</feature>
<dbReference type="GO" id="GO:0007165">
    <property type="term" value="P:signal transduction"/>
    <property type="evidence" value="ECO:0007669"/>
    <property type="project" value="TreeGrafter"/>
</dbReference>
<dbReference type="SMART" id="SM00245">
    <property type="entry name" value="TSPc"/>
    <property type="match status" value="1"/>
</dbReference>